<dbReference type="InterPro" id="IPR006091">
    <property type="entry name" value="Acyl-CoA_Oxase/DH_mid-dom"/>
</dbReference>
<keyword evidence="5" id="KW-1185">Reference proteome</keyword>
<feature type="domain" description="Acyl-CoA dehydrogenase/oxidase N-terminal" evidence="3">
    <location>
        <begin position="6"/>
        <end position="121"/>
    </location>
</feature>
<evidence type="ECO:0000259" key="3">
    <source>
        <dbReference type="Pfam" id="PF02771"/>
    </source>
</evidence>
<gene>
    <name evidence="4" type="ORF">KSX_73060</name>
</gene>
<protein>
    <recommendedName>
        <fullName evidence="6">Acyl-CoA dehydrogenase</fullName>
    </recommendedName>
</protein>
<dbReference type="GO" id="GO:0050660">
    <property type="term" value="F:flavin adenine dinucleotide binding"/>
    <property type="evidence" value="ECO:0007669"/>
    <property type="project" value="InterPro"/>
</dbReference>
<evidence type="ECO:0000259" key="2">
    <source>
        <dbReference type="Pfam" id="PF02770"/>
    </source>
</evidence>
<dbReference type="GO" id="GO:0005737">
    <property type="term" value="C:cytoplasm"/>
    <property type="evidence" value="ECO:0007669"/>
    <property type="project" value="TreeGrafter"/>
</dbReference>
<dbReference type="Pfam" id="PF02771">
    <property type="entry name" value="Acyl-CoA_dh_N"/>
    <property type="match status" value="1"/>
</dbReference>
<comment type="caution">
    <text evidence="4">The sequence shown here is derived from an EMBL/GenBank/DDBJ whole genome shotgun (WGS) entry which is preliminary data.</text>
</comment>
<dbReference type="InterPro" id="IPR050741">
    <property type="entry name" value="Acyl-CoA_dehydrogenase"/>
</dbReference>
<dbReference type="InterPro" id="IPR009100">
    <property type="entry name" value="AcylCoA_DH/oxidase_NM_dom_sf"/>
</dbReference>
<evidence type="ECO:0000313" key="5">
    <source>
        <dbReference type="Proteomes" id="UP000612362"/>
    </source>
</evidence>
<dbReference type="PANTHER" id="PTHR48083:SF2">
    <property type="entry name" value="MEDIUM-CHAIN SPECIFIC ACYL-COA DEHYDROGENASE, MITOCHONDRIAL"/>
    <property type="match status" value="1"/>
</dbReference>
<dbReference type="InterPro" id="IPR046373">
    <property type="entry name" value="Acyl-CoA_Oxase/DH_mid-dom_sf"/>
</dbReference>
<evidence type="ECO:0000313" key="4">
    <source>
        <dbReference type="EMBL" id="GHO49143.1"/>
    </source>
</evidence>
<dbReference type="InterPro" id="IPR037069">
    <property type="entry name" value="AcylCoA_DH/ox_N_sf"/>
</dbReference>
<dbReference type="GO" id="GO:0033539">
    <property type="term" value="P:fatty acid beta-oxidation using acyl-CoA dehydrogenase"/>
    <property type="evidence" value="ECO:0007669"/>
    <property type="project" value="TreeGrafter"/>
</dbReference>
<dbReference type="Pfam" id="PF02770">
    <property type="entry name" value="Acyl-CoA_dh_M"/>
    <property type="match status" value="1"/>
</dbReference>
<accession>A0A8J3IB99</accession>
<dbReference type="GO" id="GO:0003995">
    <property type="term" value="F:acyl-CoA dehydrogenase activity"/>
    <property type="evidence" value="ECO:0007669"/>
    <property type="project" value="TreeGrafter"/>
</dbReference>
<evidence type="ECO:0008006" key="6">
    <source>
        <dbReference type="Google" id="ProtNLM"/>
    </source>
</evidence>
<dbReference type="SUPFAM" id="SSF56645">
    <property type="entry name" value="Acyl-CoA dehydrogenase NM domain-like"/>
    <property type="match status" value="1"/>
</dbReference>
<dbReference type="EMBL" id="BNJF01000004">
    <property type="protein sequence ID" value="GHO49143.1"/>
    <property type="molecule type" value="Genomic_DNA"/>
</dbReference>
<feature type="domain" description="Acyl-CoA oxidase/dehydrogenase middle" evidence="2">
    <location>
        <begin position="125"/>
        <end position="182"/>
    </location>
</feature>
<name>A0A8J3IB99_9CHLR</name>
<dbReference type="InterPro" id="IPR013786">
    <property type="entry name" value="AcylCoA_DH/ox_N"/>
</dbReference>
<dbReference type="Gene3D" id="1.10.540.10">
    <property type="entry name" value="Acyl-CoA dehydrogenase/oxidase, N-terminal domain"/>
    <property type="match status" value="1"/>
</dbReference>
<sequence>MDFSLTDEQKMVQQTVRDFVSRELIPLEGDVLRNEREGHPGLDREKIRELQQKAKDIGFWGINTPEEYGGANLGPIMTAIITMELARTFVPFGFGGTADNILYYCNEEQKQRYLIPTINGELRSCFALTEPGAGSDAANIKMRAEKDGDHWILNGEKIFITNGNEADFAMVFAVTDPEKGGMVASPASWLTERWAGPPAISTPWAIGGRLPSISRMCAFLQRTSWAN</sequence>
<dbReference type="Gene3D" id="2.40.110.10">
    <property type="entry name" value="Butyryl-CoA Dehydrogenase, subunit A, domain 2"/>
    <property type="match status" value="1"/>
</dbReference>
<organism evidence="4 5">
    <name type="scientific">Ktedonospora formicarum</name>
    <dbReference type="NCBI Taxonomy" id="2778364"/>
    <lineage>
        <taxon>Bacteria</taxon>
        <taxon>Bacillati</taxon>
        <taxon>Chloroflexota</taxon>
        <taxon>Ktedonobacteria</taxon>
        <taxon>Ktedonobacterales</taxon>
        <taxon>Ktedonobacteraceae</taxon>
        <taxon>Ktedonospora</taxon>
    </lineage>
</organism>
<dbReference type="AlphaFoldDB" id="A0A8J3IB99"/>
<proteinExistence type="predicted"/>
<dbReference type="Proteomes" id="UP000612362">
    <property type="component" value="Unassembled WGS sequence"/>
</dbReference>
<evidence type="ECO:0000256" key="1">
    <source>
        <dbReference type="ARBA" id="ARBA00023002"/>
    </source>
</evidence>
<dbReference type="PANTHER" id="PTHR48083">
    <property type="entry name" value="MEDIUM-CHAIN SPECIFIC ACYL-COA DEHYDROGENASE, MITOCHONDRIAL-RELATED"/>
    <property type="match status" value="1"/>
</dbReference>
<keyword evidence="1" id="KW-0560">Oxidoreductase</keyword>
<reference evidence="4" key="1">
    <citation type="submission" date="2020-10" db="EMBL/GenBank/DDBJ databases">
        <title>Taxonomic study of unclassified bacteria belonging to the class Ktedonobacteria.</title>
        <authorList>
            <person name="Yabe S."/>
            <person name="Wang C.M."/>
            <person name="Zheng Y."/>
            <person name="Sakai Y."/>
            <person name="Cavaletti L."/>
            <person name="Monciardini P."/>
            <person name="Donadio S."/>
        </authorList>
    </citation>
    <scope>NUCLEOTIDE SEQUENCE</scope>
    <source>
        <strain evidence="4">SOSP1-1</strain>
    </source>
</reference>